<proteinExistence type="predicted"/>
<dbReference type="EMBL" id="JACRST010000001">
    <property type="protein sequence ID" value="MBC8545622.1"/>
    <property type="molecule type" value="Genomic_DNA"/>
</dbReference>
<keyword evidence="2" id="KW-1185">Reference proteome</keyword>
<comment type="caution">
    <text evidence="1">The sequence shown here is derived from an EMBL/GenBank/DDBJ whole genome shotgun (WGS) entry which is preliminary data.</text>
</comment>
<dbReference type="RefSeq" id="WP_249281774.1">
    <property type="nucleotide sequence ID" value="NZ_JACRST010000001.1"/>
</dbReference>
<dbReference type="AlphaFoldDB" id="A0A926DXF3"/>
<accession>A0A926DXF3</accession>
<dbReference type="InterPro" id="IPR017016">
    <property type="entry name" value="UCP033595"/>
</dbReference>
<gene>
    <name evidence="1" type="ORF">H8711_01550</name>
</gene>
<reference evidence="1" key="1">
    <citation type="submission" date="2020-08" db="EMBL/GenBank/DDBJ databases">
        <title>Genome public.</title>
        <authorList>
            <person name="Liu C."/>
            <person name="Sun Q."/>
        </authorList>
    </citation>
    <scope>NUCLEOTIDE SEQUENCE</scope>
    <source>
        <strain evidence="1">NSJ-31</strain>
    </source>
</reference>
<evidence type="ECO:0000313" key="2">
    <source>
        <dbReference type="Proteomes" id="UP000653127"/>
    </source>
</evidence>
<name>A0A926DXF3_9FIRM</name>
<protein>
    <submittedName>
        <fullName evidence="1">Uncharacterized protein</fullName>
    </submittedName>
</protein>
<organism evidence="1 2">
    <name type="scientific">Ligaoa zhengdingensis</name>
    <dbReference type="NCBI Taxonomy" id="2763658"/>
    <lineage>
        <taxon>Bacteria</taxon>
        <taxon>Bacillati</taxon>
        <taxon>Bacillota</taxon>
        <taxon>Clostridia</taxon>
        <taxon>Eubacteriales</taxon>
        <taxon>Oscillospiraceae</taxon>
        <taxon>Ligaoa</taxon>
    </lineage>
</organism>
<sequence length="70" mass="8133">MKFVTTEEETLIEEEIHRTYGIRCGDLYIPNISLHKDIVSQLVQQMNQLEIPPLHAVDVIEDWLGNNDNI</sequence>
<dbReference type="Proteomes" id="UP000653127">
    <property type="component" value="Unassembled WGS sequence"/>
</dbReference>
<dbReference type="Pfam" id="PF20124">
    <property type="entry name" value="DUF6514"/>
    <property type="match status" value="1"/>
</dbReference>
<evidence type="ECO:0000313" key="1">
    <source>
        <dbReference type="EMBL" id="MBC8545622.1"/>
    </source>
</evidence>